<reference evidence="9" key="1">
    <citation type="submission" date="2022-07" db="EMBL/GenBank/DDBJ databases">
        <authorList>
            <person name="Macas J."/>
            <person name="Novak P."/>
            <person name="Neumann P."/>
        </authorList>
    </citation>
    <scope>NUCLEOTIDE SEQUENCE</scope>
</reference>
<evidence type="ECO:0000256" key="1">
    <source>
        <dbReference type="ARBA" id="ARBA00004141"/>
    </source>
</evidence>
<dbReference type="EMBL" id="CAMAPF010000029">
    <property type="protein sequence ID" value="CAH9075574.1"/>
    <property type="molecule type" value="Genomic_DNA"/>
</dbReference>
<keyword evidence="4 7" id="KW-1133">Transmembrane helix</keyword>
<feature type="transmembrane region" description="Helical" evidence="7">
    <location>
        <begin position="288"/>
        <end position="306"/>
    </location>
</feature>
<evidence type="ECO:0000313" key="10">
    <source>
        <dbReference type="Proteomes" id="UP001152523"/>
    </source>
</evidence>
<dbReference type="AlphaFoldDB" id="A0AAV0CH68"/>
<evidence type="ECO:0000256" key="5">
    <source>
        <dbReference type="ARBA" id="ARBA00023136"/>
    </source>
</evidence>
<evidence type="ECO:0000256" key="2">
    <source>
        <dbReference type="ARBA" id="ARBA00022448"/>
    </source>
</evidence>
<feature type="transmembrane region" description="Helical" evidence="7">
    <location>
        <begin position="400"/>
        <end position="421"/>
    </location>
</feature>
<comment type="caution">
    <text evidence="9">The sequence shown here is derived from an EMBL/GenBank/DDBJ whole genome shotgun (WGS) entry which is preliminary data.</text>
</comment>
<evidence type="ECO:0000256" key="4">
    <source>
        <dbReference type="ARBA" id="ARBA00022989"/>
    </source>
</evidence>
<evidence type="ECO:0000256" key="7">
    <source>
        <dbReference type="SAM" id="Phobius"/>
    </source>
</evidence>
<evidence type="ECO:0000256" key="6">
    <source>
        <dbReference type="ARBA" id="ARBA00044504"/>
    </source>
</evidence>
<dbReference type="SUPFAM" id="SSF103473">
    <property type="entry name" value="MFS general substrate transporter"/>
    <property type="match status" value="1"/>
</dbReference>
<accession>A0AAV0CH68</accession>
<keyword evidence="5 7" id="KW-0472">Membrane</keyword>
<feature type="transmembrane region" description="Helical" evidence="7">
    <location>
        <begin position="110"/>
        <end position="133"/>
    </location>
</feature>
<evidence type="ECO:0000259" key="8">
    <source>
        <dbReference type="PROSITE" id="PS50850"/>
    </source>
</evidence>
<keyword evidence="10" id="KW-1185">Reference proteome</keyword>
<keyword evidence="3 7" id="KW-0812">Transmembrane</keyword>
<dbReference type="InterPro" id="IPR036259">
    <property type="entry name" value="MFS_trans_sf"/>
</dbReference>
<dbReference type="GO" id="GO:0022857">
    <property type="term" value="F:transmembrane transporter activity"/>
    <property type="evidence" value="ECO:0007669"/>
    <property type="project" value="InterPro"/>
</dbReference>
<feature type="transmembrane region" description="Helical" evidence="7">
    <location>
        <begin position="54"/>
        <end position="78"/>
    </location>
</feature>
<comment type="subcellular location">
    <subcellularLocation>
        <location evidence="1">Membrane</location>
        <topology evidence="1">Multi-pass membrane protein</topology>
    </subcellularLocation>
</comment>
<dbReference type="PANTHER" id="PTHR23511:SF44">
    <property type="entry name" value="MAJOR FACILITATOR, SUGAR TRANSPORTER, MAJOR FACILITATOR SUPERFAMILY"/>
    <property type="match status" value="1"/>
</dbReference>
<dbReference type="InterPro" id="IPR005828">
    <property type="entry name" value="MFS_sugar_transport-like"/>
</dbReference>
<protein>
    <recommendedName>
        <fullName evidence="8">Major facilitator superfamily (MFS) profile domain-containing protein</fullName>
    </recommendedName>
</protein>
<dbReference type="GO" id="GO:0016020">
    <property type="term" value="C:membrane"/>
    <property type="evidence" value="ECO:0007669"/>
    <property type="project" value="UniProtKB-SubCell"/>
</dbReference>
<feature type="transmembrane region" description="Helical" evidence="7">
    <location>
        <begin position="25"/>
        <end position="42"/>
    </location>
</feature>
<dbReference type="Proteomes" id="UP001152523">
    <property type="component" value="Unassembled WGS sequence"/>
</dbReference>
<feature type="transmembrane region" description="Helical" evidence="7">
    <location>
        <begin position="240"/>
        <end position="259"/>
    </location>
</feature>
<feature type="transmembrane region" description="Helical" evidence="7">
    <location>
        <begin position="372"/>
        <end position="394"/>
    </location>
</feature>
<feature type="transmembrane region" description="Helical" evidence="7">
    <location>
        <begin position="337"/>
        <end position="360"/>
    </location>
</feature>
<dbReference type="PROSITE" id="PS50850">
    <property type="entry name" value="MFS"/>
    <property type="match status" value="1"/>
</dbReference>
<evidence type="ECO:0000313" key="9">
    <source>
        <dbReference type="EMBL" id="CAH9075574.1"/>
    </source>
</evidence>
<comment type="similarity">
    <text evidence="6">Belongs to the major facilitator superfamily. Phosphate:H(+) symporter (TC 2.A.1.9) family.</text>
</comment>
<feature type="transmembrane region" description="Helical" evidence="7">
    <location>
        <begin position="84"/>
        <end position="103"/>
    </location>
</feature>
<sequence>MEVMILSFIGPSVKSVWGLSDSQEAFITTVVFTGMLIGAYSWGLFSDRYGRRRAILSIAIVTAISSLSSAFSMTYIYLLILRSMVGTGLGGASVYFCWFLEFVPPRNRGIWMVIFSTFWTLGGILEAVLAWVVMPKLGWRWLLALSSIPSFATLAFYGLIVESPRYLCSKGRVKDAHSILQRMAAVNKTKLPTGMLVCEKTIGANEEALPSKETGNCANLRGGFSSPFAILSPKLMGTTLLIWTLYFGNAFLYYGVILMTSELSSGQTKCLSTTSSGLSSNSNLYRDVFFTSLAEVPGLILAATLVDKVGRKITLALMFALGFLFVLPIGLHQNETLTTFLLSGARMCFIGTFTIAVIYCPEIYPTSVRNTGAGVANSVGRIAGMICPMVAVQLVNGCEIKAAIFLFEVVAIVAGVAVLLFPIETKGQGLVDTLVP</sequence>
<organism evidence="9 10">
    <name type="scientific">Cuscuta epithymum</name>
    <dbReference type="NCBI Taxonomy" id="186058"/>
    <lineage>
        <taxon>Eukaryota</taxon>
        <taxon>Viridiplantae</taxon>
        <taxon>Streptophyta</taxon>
        <taxon>Embryophyta</taxon>
        <taxon>Tracheophyta</taxon>
        <taxon>Spermatophyta</taxon>
        <taxon>Magnoliopsida</taxon>
        <taxon>eudicotyledons</taxon>
        <taxon>Gunneridae</taxon>
        <taxon>Pentapetalae</taxon>
        <taxon>asterids</taxon>
        <taxon>lamiids</taxon>
        <taxon>Solanales</taxon>
        <taxon>Convolvulaceae</taxon>
        <taxon>Cuscuteae</taxon>
        <taxon>Cuscuta</taxon>
        <taxon>Cuscuta subgen. Cuscuta</taxon>
    </lineage>
</organism>
<evidence type="ECO:0000256" key="3">
    <source>
        <dbReference type="ARBA" id="ARBA00022692"/>
    </source>
</evidence>
<dbReference type="PANTHER" id="PTHR23511">
    <property type="entry name" value="SYNAPTIC VESICLE GLYCOPROTEIN 2"/>
    <property type="match status" value="1"/>
</dbReference>
<dbReference type="InterPro" id="IPR020846">
    <property type="entry name" value="MFS_dom"/>
</dbReference>
<dbReference type="Gene3D" id="1.20.1250.20">
    <property type="entry name" value="MFS general substrate transporter like domains"/>
    <property type="match status" value="1"/>
</dbReference>
<feature type="transmembrane region" description="Helical" evidence="7">
    <location>
        <begin position="313"/>
        <end position="331"/>
    </location>
</feature>
<name>A0AAV0CH68_9ASTE</name>
<keyword evidence="2" id="KW-0813">Transport</keyword>
<feature type="transmembrane region" description="Helical" evidence="7">
    <location>
        <begin position="139"/>
        <end position="160"/>
    </location>
</feature>
<feature type="domain" description="Major facilitator superfamily (MFS) profile" evidence="8">
    <location>
        <begin position="1"/>
        <end position="426"/>
    </location>
</feature>
<proteinExistence type="inferred from homology"/>
<dbReference type="Pfam" id="PF00083">
    <property type="entry name" value="Sugar_tr"/>
    <property type="match status" value="1"/>
</dbReference>
<gene>
    <name evidence="9" type="ORF">CEPIT_LOCUS5514</name>
</gene>